<keyword evidence="1" id="KW-0175">Coiled coil</keyword>
<reference evidence="3" key="1">
    <citation type="journal article" date="2023" name="Mol. Phylogenet. Evol.">
        <title>Genome-scale phylogeny and comparative genomics of the fungal order Sordariales.</title>
        <authorList>
            <person name="Hensen N."/>
            <person name="Bonometti L."/>
            <person name="Westerberg I."/>
            <person name="Brannstrom I.O."/>
            <person name="Guillou S."/>
            <person name="Cros-Aarteil S."/>
            <person name="Calhoun S."/>
            <person name="Haridas S."/>
            <person name="Kuo A."/>
            <person name="Mondo S."/>
            <person name="Pangilinan J."/>
            <person name="Riley R."/>
            <person name="LaButti K."/>
            <person name="Andreopoulos B."/>
            <person name="Lipzen A."/>
            <person name="Chen C."/>
            <person name="Yan M."/>
            <person name="Daum C."/>
            <person name="Ng V."/>
            <person name="Clum A."/>
            <person name="Steindorff A."/>
            <person name="Ohm R.A."/>
            <person name="Martin F."/>
            <person name="Silar P."/>
            <person name="Natvig D.O."/>
            <person name="Lalanne C."/>
            <person name="Gautier V."/>
            <person name="Ament-Velasquez S.L."/>
            <person name="Kruys A."/>
            <person name="Hutchinson M.I."/>
            <person name="Powell A.J."/>
            <person name="Barry K."/>
            <person name="Miller A.N."/>
            <person name="Grigoriev I.V."/>
            <person name="Debuchy R."/>
            <person name="Gladieux P."/>
            <person name="Hiltunen Thoren M."/>
            <person name="Johannesson H."/>
        </authorList>
    </citation>
    <scope>NUCLEOTIDE SEQUENCE</scope>
    <source>
        <strain evidence="3">PSN293</strain>
    </source>
</reference>
<evidence type="ECO:0000313" key="4">
    <source>
        <dbReference type="Proteomes" id="UP001301769"/>
    </source>
</evidence>
<dbReference type="EMBL" id="MU858076">
    <property type="protein sequence ID" value="KAK4215734.1"/>
    <property type="molecule type" value="Genomic_DNA"/>
</dbReference>
<dbReference type="AlphaFoldDB" id="A0AAN6YAJ9"/>
<evidence type="ECO:0000313" key="3">
    <source>
        <dbReference type="EMBL" id="KAK4215734.1"/>
    </source>
</evidence>
<evidence type="ECO:0000256" key="1">
    <source>
        <dbReference type="SAM" id="Coils"/>
    </source>
</evidence>
<sequence length="560" mass="61442">MDADSLIRTLKKYDASFDGATIRTAFHRQGHGLSGDASIGHELENGNDQASGRLASWAASHVTPDTLLSVDELSQFTELEASGLAEKLAGSVDLATVQAFSDQEIRDAIEELTRSTDAISKQTETLRQQHEALGRLVNSNRKDSESRSVLESSQAQRLQSQVKSAAMAVEELSQILDNRILELEQQNKSDGTNVQQMIDSLLRSDDKLVSSLQKLGWELDTEDPEEQDNVVMLRETCARLIKFTVEGLRTKLDRIYLESLDSSVRSGTIKRVPAGEVTALQDELESLYAEILPVAQMSTEHQFLEPALRDLAAKNGHGLARSEQAMSYIDDCLEYLLDHIQELSTRVEAFQEYQLAAASLAAVARSELATDVAFSQKKECRPTMGGSPSRRRSLNQGAGASPARVPPRQRHGRRSSGLGIGVPDDTPLEEILRSLAINLPADDASQSGTRSQANALATILGERRTKVEDVAHNVQESFESSTTKQLADVKMTIQLVRDSLLAESQFGQVQLVDPEIDGSIAVLGQELEDVRSRLEGIDATLTKARGKSVKKEELIRRWGS</sequence>
<keyword evidence="4" id="KW-1185">Reference proteome</keyword>
<evidence type="ECO:0000256" key="2">
    <source>
        <dbReference type="SAM" id="MobiDB-lite"/>
    </source>
</evidence>
<feature type="coiled-coil region" evidence="1">
    <location>
        <begin position="155"/>
        <end position="186"/>
    </location>
</feature>
<organism evidence="3 4">
    <name type="scientific">Rhypophila decipiens</name>
    <dbReference type="NCBI Taxonomy" id="261697"/>
    <lineage>
        <taxon>Eukaryota</taxon>
        <taxon>Fungi</taxon>
        <taxon>Dikarya</taxon>
        <taxon>Ascomycota</taxon>
        <taxon>Pezizomycotina</taxon>
        <taxon>Sordariomycetes</taxon>
        <taxon>Sordariomycetidae</taxon>
        <taxon>Sordariales</taxon>
        <taxon>Naviculisporaceae</taxon>
        <taxon>Rhypophila</taxon>
    </lineage>
</organism>
<dbReference type="Proteomes" id="UP001301769">
    <property type="component" value="Unassembled WGS sequence"/>
</dbReference>
<name>A0AAN6YAJ9_9PEZI</name>
<protein>
    <submittedName>
        <fullName evidence="3">Uncharacterized protein</fullName>
    </submittedName>
</protein>
<accession>A0AAN6YAJ9</accession>
<reference evidence="3" key="2">
    <citation type="submission" date="2023-05" db="EMBL/GenBank/DDBJ databases">
        <authorList>
            <consortium name="Lawrence Berkeley National Laboratory"/>
            <person name="Steindorff A."/>
            <person name="Hensen N."/>
            <person name="Bonometti L."/>
            <person name="Westerberg I."/>
            <person name="Brannstrom I.O."/>
            <person name="Guillou S."/>
            <person name="Cros-Aarteil S."/>
            <person name="Calhoun S."/>
            <person name="Haridas S."/>
            <person name="Kuo A."/>
            <person name="Mondo S."/>
            <person name="Pangilinan J."/>
            <person name="Riley R."/>
            <person name="Labutti K."/>
            <person name="Andreopoulos B."/>
            <person name="Lipzen A."/>
            <person name="Chen C."/>
            <person name="Yanf M."/>
            <person name="Daum C."/>
            <person name="Ng V."/>
            <person name="Clum A."/>
            <person name="Ohm R."/>
            <person name="Martin F."/>
            <person name="Silar P."/>
            <person name="Natvig D."/>
            <person name="Lalanne C."/>
            <person name="Gautier V."/>
            <person name="Ament-Velasquez S.L."/>
            <person name="Kruys A."/>
            <person name="Hutchinson M.I."/>
            <person name="Powell A.J."/>
            <person name="Barry K."/>
            <person name="Miller A.N."/>
            <person name="Grigoriev I.V."/>
            <person name="Debuchy R."/>
            <person name="Gladieux P."/>
            <person name="Thoren M.H."/>
            <person name="Johannesson H."/>
        </authorList>
    </citation>
    <scope>NUCLEOTIDE SEQUENCE</scope>
    <source>
        <strain evidence="3">PSN293</strain>
    </source>
</reference>
<comment type="caution">
    <text evidence="3">The sequence shown here is derived from an EMBL/GenBank/DDBJ whole genome shotgun (WGS) entry which is preliminary data.</text>
</comment>
<feature type="region of interest" description="Disordered" evidence="2">
    <location>
        <begin position="377"/>
        <end position="423"/>
    </location>
</feature>
<proteinExistence type="predicted"/>
<gene>
    <name evidence="3" type="ORF">QBC37DRAFT_116916</name>
</gene>